<dbReference type="InterPro" id="IPR036291">
    <property type="entry name" value="NAD(P)-bd_dom_sf"/>
</dbReference>
<dbReference type="GO" id="GO:0016491">
    <property type="term" value="F:oxidoreductase activity"/>
    <property type="evidence" value="ECO:0007669"/>
    <property type="project" value="UniProtKB-KW"/>
</dbReference>
<evidence type="ECO:0000256" key="1">
    <source>
        <dbReference type="ARBA" id="ARBA00023002"/>
    </source>
</evidence>
<dbReference type="Gene3D" id="3.40.50.720">
    <property type="entry name" value="NAD(P)-binding Rossmann-like Domain"/>
    <property type="match status" value="1"/>
</dbReference>
<dbReference type="PANTHER" id="PTHR43157">
    <property type="entry name" value="PHOSPHATIDYLINOSITOL-GLYCAN BIOSYNTHESIS CLASS F PROTEIN-RELATED"/>
    <property type="match status" value="1"/>
</dbReference>
<gene>
    <name evidence="2" type="ORF">WJX72_010208</name>
</gene>
<protein>
    <submittedName>
        <fullName evidence="2">Uncharacterized protein</fullName>
    </submittedName>
</protein>
<keyword evidence="3" id="KW-1185">Reference proteome</keyword>
<comment type="caution">
    <text evidence="2">The sequence shown here is derived from an EMBL/GenBank/DDBJ whole genome shotgun (WGS) entry which is preliminary data.</text>
</comment>
<dbReference type="SUPFAM" id="SSF51735">
    <property type="entry name" value="NAD(P)-binding Rossmann-fold domains"/>
    <property type="match status" value="1"/>
</dbReference>
<dbReference type="Proteomes" id="UP001489004">
    <property type="component" value="Unassembled WGS sequence"/>
</dbReference>
<keyword evidence="1" id="KW-0560">Oxidoreductase</keyword>
<proteinExistence type="predicted"/>
<sequence length="290" mass="32758">MARSEAKAKKAAEEIMDISENRNAQVEGMECDLTSLRSIKAFSDRFYKKNIPLHMLLNNAGTFLPPYDFTEDGFEVTVGTNYFGTFYLTHLLMDKLKQTAPSRIVFQASLFEHLGHIDWKDLECKRSQESGVFEYATSKLEVIMLARELNKRLQGSGVECFISQPGLAHTPLYRKSDHKKLSTWLVDAAQWVYGQRAPQACLSLLFAATEPSLQGKGGSYYGPPFVYLAAIHIPFVTGWNTGQREPGNVYTRDQVAWKHLYDETTNLINGKLKEKNIASPLPVVDQILIK</sequence>
<evidence type="ECO:0000313" key="3">
    <source>
        <dbReference type="Proteomes" id="UP001489004"/>
    </source>
</evidence>
<organism evidence="2 3">
    <name type="scientific">[Myrmecia] bisecta</name>
    <dbReference type="NCBI Taxonomy" id="41462"/>
    <lineage>
        <taxon>Eukaryota</taxon>
        <taxon>Viridiplantae</taxon>
        <taxon>Chlorophyta</taxon>
        <taxon>core chlorophytes</taxon>
        <taxon>Trebouxiophyceae</taxon>
        <taxon>Trebouxiales</taxon>
        <taxon>Trebouxiaceae</taxon>
        <taxon>Myrmecia</taxon>
    </lineage>
</organism>
<dbReference type="AlphaFoldDB" id="A0AAW1Q119"/>
<reference evidence="2 3" key="1">
    <citation type="journal article" date="2024" name="Nat. Commun.">
        <title>Phylogenomics reveals the evolutionary origins of lichenization in chlorophyte algae.</title>
        <authorList>
            <person name="Puginier C."/>
            <person name="Libourel C."/>
            <person name="Otte J."/>
            <person name="Skaloud P."/>
            <person name="Haon M."/>
            <person name="Grisel S."/>
            <person name="Petersen M."/>
            <person name="Berrin J.G."/>
            <person name="Delaux P.M."/>
            <person name="Dal Grande F."/>
            <person name="Keller J."/>
        </authorList>
    </citation>
    <scope>NUCLEOTIDE SEQUENCE [LARGE SCALE GENOMIC DNA]</scope>
    <source>
        <strain evidence="2 3">SAG 2043</strain>
    </source>
</reference>
<dbReference type="PANTHER" id="PTHR43157:SF31">
    <property type="entry name" value="PHOSPHATIDYLINOSITOL-GLYCAN BIOSYNTHESIS CLASS F PROTEIN"/>
    <property type="match status" value="1"/>
</dbReference>
<dbReference type="EMBL" id="JALJOR010000006">
    <property type="protein sequence ID" value="KAK9815820.1"/>
    <property type="molecule type" value="Genomic_DNA"/>
</dbReference>
<name>A0AAW1Q119_9CHLO</name>
<accession>A0AAW1Q119</accession>
<dbReference type="InterPro" id="IPR002347">
    <property type="entry name" value="SDR_fam"/>
</dbReference>
<evidence type="ECO:0000313" key="2">
    <source>
        <dbReference type="EMBL" id="KAK9815820.1"/>
    </source>
</evidence>
<dbReference type="Pfam" id="PF00106">
    <property type="entry name" value="adh_short"/>
    <property type="match status" value="1"/>
</dbReference>